<name>A0AAV7VVA7_PLEWA</name>
<comment type="caution">
    <text evidence="2">The sequence shown here is derived from an EMBL/GenBank/DDBJ whole genome shotgun (WGS) entry which is preliminary data.</text>
</comment>
<sequence>MKLCRKTLPMHIGQQLHGYMFQVIGYSLLITWYLRVAEIRVIGPTATSVRARSAHDRSQVTGYVDYHHTASRRRLRVSADHGQQERSDHPTTAVTAGPPSTTRSRPRHLTPTLRGTVTIRSCPGATAPPPQPSQPVSADALGLLLSADYTRRSRPPDALPTQVLGSSSTACGVQIKAPDFAAP</sequence>
<dbReference type="EMBL" id="JANPWB010000002">
    <property type="protein sequence ID" value="KAJ1205625.1"/>
    <property type="molecule type" value="Genomic_DNA"/>
</dbReference>
<feature type="region of interest" description="Disordered" evidence="1">
    <location>
        <begin position="75"/>
        <end position="109"/>
    </location>
</feature>
<keyword evidence="3" id="KW-1185">Reference proteome</keyword>
<proteinExistence type="predicted"/>
<feature type="compositionally biased region" description="Polar residues" evidence="1">
    <location>
        <begin position="90"/>
        <end position="103"/>
    </location>
</feature>
<accession>A0AAV7VVA7</accession>
<evidence type="ECO:0000313" key="2">
    <source>
        <dbReference type="EMBL" id="KAJ1205625.1"/>
    </source>
</evidence>
<protein>
    <submittedName>
        <fullName evidence="2">Uncharacterized protein</fullName>
    </submittedName>
</protein>
<feature type="compositionally biased region" description="Basic and acidic residues" evidence="1">
    <location>
        <begin position="77"/>
        <end position="89"/>
    </location>
</feature>
<gene>
    <name evidence="2" type="ORF">NDU88_001053</name>
</gene>
<evidence type="ECO:0000313" key="3">
    <source>
        <dbReference type="Proteomes" id="UP001066276"/>
    </source>
</evidence>
<dbReference type="Proteomes" id="UP001066276">
    <property type="component" value="Chromosome 1_2"/>
</dbReference>
<dbReference type="AlphaFoldDB" id="A0AAV7VVA7"/>
<evidence type="ECO:0000256" key="1">
    <source>
        <dbReference type="SAM" id="MobiDB-lite"/>
    </source>
</evidence>
<organism evidence="2 3">
    <name type="scientific">Pleurodeles waltl</name>
    <name type="common">Iberian ribbed newt</name>
    <dbReference type="NCBI Taxonomy" id="8319"/>
    <lineage>
        <taxon>Eukaryota</taxon>
        <taxon>Metazoa</taxon>
        <taxon>Chordata</taxon>
        <taxon>Craniata</taxon>
        <taxon>Vertebrata</taxon>
        <taxon>Euteleostomi</taxon>
        <taxon>Amphibia</taxon>
        <taxon>Batrachia</taxon>
        <taxon>Caudata</taxon>
        <taxon>Salamandroidea</taxon>
        <taxon>Salamandridae</taxon>
        <taxon>Pleurodelinae</taxon>
        <taxon>Pleurodeles</taxon>
    </lineage>
</organism>
<reference evidence="2" key="1">
    <citation type="journal article" date="2022" name="bioRxiv">
        <title>Sequencing and chromosome-scale assembly of the giantPleurodeles waltlgenome.</title>
        <authorList>
            <person name="Brown T."/>
            <person name="Elewa A."/>
            <person name="Iarovenko S."/>
            <person name="Subramanian E."/>
            <person name="Araus A.J."/>
            <person name="Petzold A."/>
            <person name="Susuki M."/>
            <person name="Suzuki K.-i.T."/>
            <person name="Hayashi T."/>
            <person name="Toyoda A."/>
            <person name="Oliveira C."/>
            <person name="Osipova E."/>
            <person name="Leigh N.D."/>
            <person name="Simon A."/>
            <person name="Yun M.H."/>
        </authorList>
    </citation>
    <scope>NUCLEOTIDE SEQUENCE</scope>
    <source>
        <strain evidence="2">20211129_DDA</strain>
        <tissue evidence="2">Liver</tissue>
    </source>
</reference>